<dbReference type="Proteomes" id="UP001061991">
    <property type="component" value="Chromosome"/>
</dbReference>
<gene>
    <name evidence="1" type="ORF">N8E88_16905</name>
</gene>
<evidence type="ECO:0000313" key="1">
    <source>
        <dbReference type="EMBL" id="UXN61725.1"/>
    </source>
</evidence>
<dbReference type="EMBL" id="CP104973">
    <property type="protein sequence ID" value="UXN61725.1"/>
    <property type="molecule type" value="Genomic_DNA"/>
</dbReference>
<evidence type="ECO:0000313" key="2">
    <source>
        <dbReference type="Proteomes" id="UP001061991"/>
    </source>
</evidence>
<name>A0ACD4D7A3_9HYPH</name>
<sequence length="205" mass="22762">MRLVSEAIMIIHDDRRIELRPSLRAAYLLEQKHGLTKLWFGALQGNLTIINDIVSASTPYPYEARNLIADMIEADGVLSLLELQQSLSDFISMSFGLNDGTEDEPSNTIINPGKSQSITARLVSLYEYATGWLGWTPETAWTSTPAEIMTAFNGHVAKLKAIHGAKDDDDQPDPHNQYNPADHEISPDQLRENLARLKALSKGFA</sequence>
<reference evidence="1" key="1">
    <citation type="submission" date="2022-09" db="EMBL/GenBank/DDBJ databases">
        <title>Interaction between co-microsymbionts with complementary sets of symbiotic genes in legume-rhizobium systems.</title>
        <authorList>
            <person name="Safronova V."/>
            <person name="Sazanova A."/>
            <person name="Afonin A."/>
            <person name="Chirak E."/>
        </authorList>
    </citation>
    <scope>NUCLEOTIDE SEQUENCE</scope>
    <source>
        <strain evidence="1">A18/3m</strain>
    </source>
</reference>
<accession>A0ACD4D7A3</accession>
<organism evidence="1 2">
    <name type="scientific">Phyllobacterium zundukense</name>
    <dbReference type="NCBI Taxonomy" id="1867719"/>
    <lineage>
        <taxon>Bacteria</taxon>
        <taxon>Pseudomonadati</taxon>
        <taxon>Pseudomonadota</taxon>
        <taxon>Alphaproteobacteria</taxon>
        <taxon>Hyphomicrobiales</taxon>
        <taxon>Phyllobacteriaceae</taxon>
        <taxon>Phyllobacterium</taxon>
    </lineage>
</organism>
<proteinExistence type="predicted"/>
<protein>
    <submittedName>
        <fullName evidence="1">Uncharacterized protein</fullName>
    </submittedName>
</protein>
<keyword evidence="2" id="KW-1185">Reference proteome</keyword>